<reference evidence="1 2" key="1">
    <citation type="submission" date="2019-11" db="EMBL/GenBank/DDBJ databases">
        <title>Whole genome sequence of Oryza granulata.</title>
        <authorList>
            <person name="Li W."/>
        </authorList>
    </citation>
    <scope>NUCLEOTIDE SEQUENCE [LARGE SCALE GENOMIC DNA]</scope>
    <source>
        <strain evidence="2">cv. Menghai</strain>
        <tissue evidence="1">Leaf</tissue>
    </source>
</reference>
<protein>
    <submittedName>
        <fullName evidence="1">Uncharacterized protein</fullName>
    </submittedName>
</protein>
<sequence>MQLALQGDPGRDISSVLEYTVVSIGKFKVVSSADSEEPAALVCKLGQYSLCQGLQREFPSYGTRDSRRRQWRRRGESASTNGCVFDAVAVVLWLDGG</sequence>
<keyword evidence="2" id="KW-1185">Reference proteome</keyword>
<dbReference type="Proteomes" id="UP000479710">
    <property type="component" value="Unassembled WGS sequence"/>
</dbReference>
<organism evidence="1 2">
    <name type="scientific">Oryza meyeriana var. granulata</name>
    <dbReference type="NCBI Taxonomy" id="110450"/>
    <lineage>
        <taxon>Eukaryota</taxon>
        <taxon>Viridiplantae</taxon>
        <taxon>Streptophyta</taxon>
        <taxon>Embryophyta</taxon>
        <taxon>Tracheophyta</taxon>
        <taxon>Spermatophyta</taxon>
        <taxon>Magnoliopsida</taxon>
        <taxon>Liliopsida</taxon>
        <taxon>Poales</taxon>
        <taxon>Poaceae</taxon>
        <taxon>BOP clade</taxon>
        <taxon>Oryzoideae</taxon>
        <taxon>Oryzeae</taxon>
        <taxon>Oryzinae</taxon>
        <taxon>Oryza</taxon>
        <taxon>Oryza meyeriana</taxon>
    </lineage>
</organism>
<accession>A0A6G1EAN6</accession>
<name>A0A6G1EAN6_9ORYZ</name>
<dbReference type="AlphaFoldDB" id="A0A6G1EAN6"/>
<comment type="caution">
    <text evidence="1">The sequence shown here is derived from an EMBL/GenBank/DDBJ whole genome shotgun (WGS) entry which is preliminary data.</text>
</comment>
<evidence type="ECO:0000313" key="2">
    <source>
        <dbReference type="Proteomes" id="UP000479710"/>
    </source>
</evidence>
<proteinExistence type="predicted"/>
<evidence type="ECO:0000313" key="1">
    <source>
        <dbReference type="EMBL" id="KAF0921840.1"/>
    </source>
</evidence>
<gene>
    <name evidence="1" type="ORF">E2562_020304</name>
</gene>
<dbReference type="EMBL" id="SPHZ02000004">
    <property type="protein sequence ID" value="KAF0921840.1"/>
    <property type="molecule type" value="Genomic_DNA"/>
</dbReference>